<dbReference type="SMART" id="SM00369">
    <property type="entry name" value="LRR_TYP"/>
    <property type="match status" value="6"/>
</dbReference>
<dbReference type="GO" id="GO:0005524">
    <property type="term" value="F:ATP binding"/>
    <property type="evidence" value="ECO:0007669"/>
    <property type="project" value="UniProtKB-UniRule"/>
</dbReference>
<dbReference type="InterPro" id="IPR003591">
    <property type="entry name" value="Leu-rich_rpt_typical-subtyp"/>
</dbReference>
<dbReference type="FunFam" id="3.80.10.10:FF:001519">
    <property type="entry name" value="Highly similar to receptor-like protein kinase"/>
    <property type="match status" value="1"/>
</dbReference>
<reference evidence="18" key="1">
    <citation type="journal article" date="2018" name="Gigascience">
        <title>Genome assembly of the Pink Ipe (Handroanthus impetiginosus, Bignoniaceae), a highly valued, ecologically keystone Neotropical timber forest tree.</title>
        <authorList>
            <person name="Silva-Junior O.B."/>
            <person name="Grattapaglia D."/>
            <person name="Novaes E."/>
            <person name="Collevatti R.G."/>
        </authorList>
    </citation>
    <scope>NUCLEOTIDE SEQUENCE [LARGE SCALE GENOMIC DNA]</scope>
    <source>
        <strain evidence="18">cv. UFG-1</strain>
    </source>
</reference>
<evidence type="ECO:0000313" key="18">
    <source>
        <dbReference type="Proteomes" id="UP000231279"/>
    </source>
</evidence>
<dbReference type="GO" id="GO:0006952">
    <property type="term" value="P:defense response"/>
    <property type="evidence" value="ECO:0007669"/>
    <property type="project" value="UniProtKB-ARBA"/>
</dbReference>
<evidence type="ECO:0000256" key="10">
    <source>
        <dbReference type="ARBA" id="ARBA00022989"/>
    </source>
</evidence>
<dbReference type="InterPro" id="IPR011009">
    <property type="entry name" value="Kinase-like_dom_sf"/>
</dbReference>
<evidence type="ECO:0000256" key="13">
    <source>
        <dbReference type="PROSITE-ProRule" id="PRU10141"/>
    </source>
</evidence>
<keyword evidence="3" id="KW-0433">Leucine-rich repeat</keyword>
<dbReference type="FunFam" id="3.80.10.10:FF:000824">
    <property type="entry name" value="Receptor-like protein kinase HSL1 isoform A"/>
    <property type="match status" value="1"/>
</dbReference>
<dbReference type="PANTHER" id="PTHR48056:SF29">
    <property type="entry name" value="RECEPTOR-LIKE PROTEIN KINASE HSL1"/>
    <property type="match status" value="1"/>
</dbReference>
<feature type="signal peptide" evidence="15">
    <location>
        <begin position="1"/>
        <end position="29"/>
    </location>
</feature>
<evidence type="ECO:0000256" key="7">
    <source>
        <dbReference type="ARBA" id="ARBA00022741"/>
    </source>
</evidence>
<comment type="subcellular location">
    <subcellularLocation>
        <location evidence="1">Membrane</location>
        <topology evidence="1">Single-pass membrane protein</topology>
    </subcellularLocation>
</comment>
<keyword evidence="15" id="KW-0732">Signal</keyword>
<evidence type="ECO:0000256" key="15">
    <source>
        <dbReference type="SAM" id="SignalP"/>
    </source>
</evidence>
<dbReference type="EC" id="2.7.11.1" evidence="17"/>
<feature type="domain" description="Protein kinase" evidence="16">
    <location>
        <begin position="685"/>
        <end position="977"/>
    </location>
</feature>
<evidence type="ECO:0000256" key="12">
    <source>
        <dbReference type="ARBA" id="ARBA00023180"/>
    </source>
</evidence>
<evidence type="ECO:0000256" key="9">
    <source>
        <dbReference type="ARBA" id="ARBA00022840"/>
    </source>
</evidence>
<keyword evidence="5 14" id="KW-0812">Transmembrane</keyword>
<dbReference type="FunFam" id="3.80.10.10:FF:001670">
    <property type="entry name" value="Putative leucine-rich repeat receptor-like protein kinase family protein"/>
    <property type="match status" value="1"/>
</dbReference>
<keyword evidence="6" id="KW-0677">Repeat</keyword>
<dbReference type="InterPro" id="IPR017441">
    <property type="entry name" value="Protein_kinase_ATP_BS"/>
</dbReference>
<keyword evidence="7 13" id="KW-0547">Nucleotide-binding</keyword>
<dbReference type="PANTHER" id="PTHR48056">
    <property type="entry name" value="LRR RECEPTOR-LIKE SERINE/THREONINE-PROTEIN KINASE-RELATED"/>
    <property type="match status" value="1"/>
</dbReference>
<evidence type="ECO:0000256" key="11">
    <source>
        <dbReference type="ARBA" id="ARBA00023136"/>
    </source>
</evidence>
<dbReference type="SUPFAM" id="SSF56112">
    <property type="entry name" value="Protein kinase-like (PK-like)"/>
    <property type="match status" value="1"/>
</dbReference>
<dbReference type="InterPro" id="IPR008271">
    <property type="entry name" value="Ser/Thr_kinase_AS"/>
</dbReference>
<dbReference type="InterPro" id="IPR001611">
    <property type="entry name" value="Leu-rich_rpt"/>
</dbReference>
<dbReference type="Pfam" id="PF00560">
    <property type="entry name" value="LRR_1"/>
    <property type="match status" value="9"/>
</dbReference>
<dbReference type="InterPro" id="IPR032675">
    <property type="entry name" value="LRR_dom_sf"/>
</dbReference>
<dbReference type="Gene3D" id="1.10.510.10">
    <property type="entry name" value="Transferase(Phosphotransferase) domain 1"/>
    <property type="match status" value="1"/>
</dbReference>
<evidence type="ECO:0000256" key="8">
    <source>
        <dbReference type="ARBA" id="ARBA00022777"/>
    </source>
</evidence>
<dbReference type="OrthoDB" id="676979at2759"/>
<organism evidence="17 18">
    <name type="scientific">Handroanthus impetiginosus</name>
    <dbReference type="NCBI Taxonomy" id="429701"/>
    <lineage>
        <taxon>Eukaryota</taxon>
        <taxon>Viridiplantae</taxon>
        <taxon>Streptophyta</taxon>
        <taxon>Embryophyta</taxon>
        <taxon>Tracheophyta</taxon>
        <taxon>Spermatophyta</taxon>
        <taxon>Magnoliopsida</taxon>
        <taxon>eudicotyledons</taxon>
        <taxon>Gunneridae</taxon>
        <taxon>Pentapetalae</taxon>
        <taxon>asterids</taxon>
        <taxon>lamiids</taxon>
        <taxon>Lamiales</taxon>
        <taxon>Bignoniaceae</taxon>
        <taxon>Crescentiina</taxon>
        <taxon>Tabebuia alliance</taxon>
        <taxon>Handroanthus</taxon>
    </lineage>
</organism>
<dbReference type="PROSITE" id="PS00107">
    <property type="entry name" value="PROTEIN_KINASE_ATP"/>
    <property type="match status" value="1"/>
</dbReference>
<gene>
    <name evidence="17" type="ORF">CDL12_15310</name>
</gene>
<feature type="chain" id="PRO_5013546851" evidence="15">
    <location>
        <begin position="30"/>
        <end position="1010"/>
    </location>
</feature>
<dbReference type="Gene3D" id="3.80.10.10">
    <property type="entry name" value="Ribonuclease Inhibitor"/>
    <property type="match status" value="3"/>
</dbReference>
<dbReference type="GO" id="GO:0033612">
    <property type="term" value="F:receptor serine/threonine kinase binding"/>
    <property type="evidence" value="ECO:0007669"/>
    <property type="project" value="TreeGrafter"/>
</dbReference>
<keyword evidence="12" id="KW-0325">Glycoprotein</keyword>
<dbReference type="FunFam" id="3.80.10.10:FF:000095">
    <property type="entry name" value="LRR receptor-like serine/threonine-protein kinase GSO1"/>
    <property type="match status" value="1"/>
</dbReference>
<evidence type="ECO:0000256" key="5">
    <source>
        <dbReference type="ARBA" id="ARBA00022692"/>
    </source>
</evidence>
<dbReference type="Pfam" id="PF00069">
    <property type="entry name" value="Pkinase"/>
    <property type="match status" value="1"/>
</dbReference>
<sequence>MTKNPLSSSIVHLYILTFLILTLPFHGNTQNNDPNQEQSILLRLKQHWSNPPSLSHWTPSSDHCTWPEITCDNGHAITKLEIIDKNITNTIPPFVCDLKNLTYIDFHYNYIPGFFPTALYNCSDLEYLDLSLNYLVGTLPDDIKQLSPQLEYLNLAGNNFTGDIPAAIGSLTGLVSLQLVANLFNGSFPLEIGDLSNLEELALSNNGFKPQYIPSSFTKLKKLRNLWMTETNLIGEIPEGIGNMSALEYVDLSVNSLSGLIPDGIFLLKNLTILYLHKNRLSGSIPRTVEALNLQVIDLSKNTLTGTIPDDFGKLTSLTGLALYFNQLSGEVPVSIGRLPQLENIGLWSNNLSGVLPPDFGRYSKLKKFEVPLNQFHGELPKYLCANMELIGVIAFDNKLTGEFPGSLGSCDSLEIVRVHDNQLSGKIPDGLWTLLNLTTLMISNNLFSGQLPDKLMNNQFSGPIPAGISSWERLEVLRASNNLFSGAIPQEFTALPSLSTVLLDGNQLSGHLPSKIISWKSLTTLNLSRNQLSGEIPASLGLLPGLLYLDLSGNEFSGQIPPELGILRLPSLNLSSNKLSGRIPHEFENAAFDSSFLNNSGLCSNIPSLGLRSCRGETMKSNKLSSHFIAAVSSIAAVFFLVAVVYTIYMCRGYRKRSNLSDSTWKLTSFQRLNFTKADILSSLIDGNLIGQGGSGRVYRIPINRSAEYVAIKRIWDNVNIDHKLEREFLAEVQILGTIRHSNIVKLLCCISGKNSKLLVYEYMENYSLDRWIHRTQRPYSSNGISGSVHHVILDWPKRLQIAIGTAHGLCYMHHHCSPPIIHRDVKSSNILLDSEFNAKIADFGLARLLIKRGEPNTMSVVAGSFGYMAPEYARTRRVSEKIDVYSFGVILLELVSGKEAHYGDETSSLAEWARRHFQEGKPIVEALDEDINEPQYFEEINSVFKLGLMCTNPLPWSRPAMNDVLQILLRLQPLGEKINANEYDVAPLLQNSESERSLKCDDSIFTSV</sequence>
<evidence type="ECO:0000259" key="16">
    <source>
        <dbReference type="PROSITE" id="PS50011"/>
    </source>
</evidence>
<dbReference type="PROSITE" id="PS51450">
    <property type="entry name" value="LRR"/>
    <property type="match status" value="1"/>
</dbReference>
<name>A0A2G9H3L2_9LAMI</name>
<keyword evidence="4 17" id="KW-0808">Transferase</keyword>
<evidence type="ECO:0000256" key="2">
    <source>
        <dbReference type="ARBA" id="ARBA00008684"/>
    </source>
</evidence>
<comment type="caution">
    <text evidence="17">The sequence shown here is derived from an EMBL/GenBank/DDBJ whole genome shotgun (WGS) entry which is preliminary data.</text>
</comment>
<keyword evidence="17" id="KW-0723">Serine/threonine-protein kinase</keyword>
<dbReference type="Pfam" id="PF08263">
    <property type="entry name" value="LRRNT_2"/>
    <property type="match status" value="1"/>
</dbReference>
<dbReference type="STRING" id="429701.A0A2G9H3L2"/>
<accession>A0A2G9H3L2</accession>
<evidence type="ECO:0000256" key="14">
    <source>
        <dbReference type="SAM" id="Phobius"/>
    </source>
</evidence>
<evidence type="ECO:0000256" key="1">
    <source>
        <dbReference type="ARBA" id="ARBA00004167"/>
    </source>
</evidence>
<dbReference type="SUPFAM" id="SSF52058">
    <property type="entry name" value="L domain-like"/>
    <property type="match status" value="1"/>
</dbReference>
<dbReference type="SMART" id="SM00220">
    <property type="entry name" value="S_TKc"/>
    <property type="match status" value="1"/>
</dbReference>
<comment type="similarity">
    <text evidence="2">Belongs to the protein kinase superfamily. Ser/Thr protein kinase family.</text>
</comment>
<dbReference type="InterPro" id="IPR013210">
    <property type="entry name" value="LRR_N_plant-typ"/>
</dbReference>
<evidence type="ECO:0000313" key="17">
    <source>
        <dbReference type="EMBL" id="PIN12086.1"/>
    </source>
</evidence>
<keyword evidence="10 14" id="KW-1133">Transmembrane helix</keyword>
<dbReference type="EMBL" id="NKXS01002796">
    <property type="protein sequence ID" value="PIN12086.1"/>
    <property type="molecule type" value="Genomic_DNA"/>
</dbReference>
<dbReference type="PROSITE" id="PS00108">
    <property type="entry name" value="PROTEIN_KINASE_ST"/>
    <property type="match status" value="1"/>
</dbReference>
<dbReference type="FunFam" id="1.10.510.10:FF:000714">
    <property type="entry name" value="Kinase family with leucine-rich repeat domain-containing protein"/>
    <property type="match status" value="1"/>
</dbReference>
<dbReference type="Proteomes" id="UP000231279">
    <property type="component" value="Unassembled WGS sequence"/>
</dbReference>
<protein>
    <submittedName>
        <fullName evidence="17">Serine/threonine protein kinase</fullName>
        <ecNumber evidence="17">2.7.11.1</ecNumber>
    </submittedName>
</protein>
<dbReference type="CDD" id="cd14066">
    <property type="entry name" value="STKc_IRAK"/>
    <property type="match status" value="1"/>
</dbReference>
<dbReference type="Gene3D" id="3.30.200.20">
    <property type="entry name" value="Phosphorylase Kinase, domain 1"/>
    <property type="match status" value="1"/>
</dbReference>
<feature type="transmembrane region" description="Helical" evidence="14">
    <location>
        <begin position="629"/>
        <end position="650"/>
    </location>
</feature>
<feature type="binding site" evidence="13">
    <location>
        <position position="714"/>
    </location>
    <ligand>
        <name>ATP</name>
        <dbReference type="ChEBI" id="CHEBI:30616"/>
    </ligand>
</feature>
<keyword evidence="18" id="KW-1185">Reference proteome</keyword>
<dbReference type="InterPro" id="IPR050647">
    <property type="entry name" value="Plant_LRR-RLKs"/>
</dbReference>
<dbReference type="GO" id="GO:0051707">
    <property type="term" value="P:response to other organism"/>
    <property type="evidence" value="ECO:0007669"/>
    <property type="project" value="UniProtKB-ARBA"/>
</dbReference>
<proteinExistence type="inferred from homology"/>
<evidence type="ECO:0000256" key="4">
    <source>
        <dbReference type="ARBA" id="ARBA00022679"/>
    </source>
</evidence>
<dbReference type="SUPFAM" id="SSF52047">
    <property type="entry name" value="RNI-like"/>
    <property type="match status" value="1"/>
</dbReference>
<evidence type="ECO:0000256" key="3">
    <source>
        <dbReference type="ARBA" id="ARBA00022614"/>
    </source>
</evidence>
<keyword evidence="11 14" id="KW-0472">Membrane</keyword>
<dbReference type="AlphaFoldDB" id="A0A2G9H3L2"/>
<dbReference type="GO" id="GO:0004674">
    <property type="term" value="F:protein serine/threonine kinase activity"/>
    <property type="evidence" value="ECO:0007669"/>
    <property type="project" value="UniProtKB-KW"/>
</dbReference>
<keyword evidence="9 13" id="KW-0067">ATP-binding</keyword>
<dbReference type="FunFam" id="3.30.200.20:FF:000512">
    <property type="entry name" value="Receptor-like protein kinase HSL1"/>
    <property type="match status" value="1"/>
</dbReference>
<keyword evidence="8 17" id="KW-0418">Kinase</keyword>
<dbReference type="GO" id="GO:0016020">
    <property type="term" value="C:membrane"/>
    <property type="evidence" value="ECO:0007669"/>
    <property type="project" value="UniProtKB-SubCell"/>
</dbReference>
<dbReference type="PROSITE" id="PS50011">
    <property type="entry name" value="PROTEIN_KINASE_DOM"/>
    <property type="match status" value="1"/>
</dbReference>
<dbReference type="InterPro" id="IPR000719">
    <property type="entry name" value="Prot_kinase_dom"/>
</dbReference>
<evidence type="ECO:0000256" key="6">
    <source>
        <dbReference type="ARBA" id="ARBA00022737"/>
    </source>
</evidence>